<evidence type="ECO:0000256" key="1">
    <source>
        <dbReference type="ARBA" id="ARBA00022460"/>
    </source>
</evidence>
<feature type="region of interest" description="Disordered" evidence="4">
    <location>
        <begin position="259"/>
        <end position="295"/>
    </location>
</feature>
<protein>
    <submittedName>
        <fullName evidence="6">Uncharacterized protein</fullName>
    </submittedName>
</protein>
<reference evidence="6" key="1">
    <citation type="submission" date="2023-03" db="EMBL/GenBank/DDBJ databases">
        <title>Chromosome-level genomes of two armyworms, Mythimna separata and Mythimna loreyi, provide insights into the biosynthesis and reception of sex pheromones.</title>
        <authorList>
            <person name="Zhao H."/>
        </authorList>
    </citation>
    <scope>NUCLEOTIDE SEQUENCE</scope>
    <source>
        <strain evidence="6">BeijingLab</strain>
        <tissue evidence="6">Pupa</tissue>
    </source>
</reference>
<dbReference type="EMBL" id="JARGEI010000004">
    <property type="protein sequence ID" value="KAJ8732861.1"/>
    <property type="molecule type" value="Genomic_DNA"/>
</dbReference>
<evidence type="ECO:0000256" key="4">
    <source>
        <dbReference type="SAM" id="MobiDB-lite"/>
    </source>
</evidence>
<evidence type="ECO:0000256" key="5">
    <source>
        <dbReference type="SAM" id="SignalP"/>
    </source>
</evidence>
<name>A0AAD7YZL5_MYTSE</name>
<dbReference type="PANTHER" id="PTHR12236:SF75">
    <property type="entry name" value="CUTICULAR PROTEIN 62BB, ISOFORM A"/>
    <property type="match status" value="1"/>
</dbReference>
<dbReference type="GO" id="GO:0005615">
    <property type="term" value="C:extracellular space"/>
    <property type="evidence" value="ECO:0007669"/>
    <property type="project" value="TreeGrafter"/>
</dbReference>
<dbReference type="InterPro" id="IPR031311">
    <property type="entry name" value="CHIT_BIND_RR_consensus"/>
</dbReference>
<gene>
    <name evidence="6" type="ORF">PYW07_015460</name>
</gene>
<feature type="signal peptide" evidence="5">
    <location>
        <begin position="1"/>
        <end position="17"/>
    </location>
</feature>
<dbReference type="Pfam" id="PF00379">
    <property type="entry name" value="Chitin_bind_4"/>
    <property type="match status" value="1"/>
</dbReference>
<dbReference type="PRINTS" id="PR00947">
    <property type="entry name" value="CUTICLE"/>
</dbReference>
<dbReference type="PROSITE" id="PS51155">
    <property type="entry name" value="CHIT_BIND_RR_2"/>
    <property type="match status" value="1"/>
</dbReference>
<dbReference type="GO" id="GO:0031012">
    <property type="term" value="C:extracellular matrix"/>
    <property type="evidence" value="ECO:0007669"/>
    <property type="project" value="TreeGrafter"/>
</dbReference>
<dbReference type="Proteomes" id="UP001231518">
    <property type="component" value="Chromosome 6"/>
</dbReference>
<feature type="chain" id="PRO_5042115237" evidence="5">
    <location>
        <begin position="18"/>
        <end position="309"/>
    </location>
</feature>
<dbReference type="PANTHER" id="PTHR12236">
    <property type="entry name" value="STRUCTURAL CONTITUENT OF CUTICLE"/>
    <property type="match status" value="1"/>
</dbReference>
<evidence type="ECO:0000313" key="7">
    <source>
        <dbReference type="Proteomes" id="UP001231518"/>
    </source>
</evidence>
<dbReference type="InterPro" id="IPR000618">
    <property type="entry name" value="Insect_cuticle"/>
</dbReference>
<keyword evidence="1 3" id="KW-0193">Cuticle</keyword>
<dbReference type="PROSITE" id="PS00233">
    <property type="entry name" value="CHIT_BIND_RR_1"/>
    <property type="match status" value="1"/>
</dbReference>
<keyword evidence="2 5" id="KW-0732">Signal</keyword>
<feature type="compositionally biased region" description="Basic and acidic residues" evidence="4">
    <location>
        <begin position="269"/>
        <end position="288"/>
    </location>
</feature>
<comment type="caution">
    <text evidence="6">The sequence shown here is derived from an EMBL/GenBank/DDBJ whole genome shotgun (WGS) entry which is preliminary data.</text>
</comment>
<organism evidence="6 7">
    <name type="scientific">Mythimna separata</name>
    <name type="common">Oriental armyworm</name>
    <name type="synonym">Pseudaletia separata</name>
    <dbReference type="NCBI Taxonomy" id="271217"/>
    <lineage>
        <taxon>Eukaryota</taxon>
        <taxon>Metazoa</taxon>
        <taxon>Ecdysozoa</taxon>
        <taxon>Arthropoda</taxon>
        <taxon>Hexapoda</taxon>
        <taxon>Insecta</taxon>
        <taxon>Pterygota</taxon>
        <taxon>Neoptera</taxon>
        <taxon>Endopterygota</taxon>
        <taxon>Lepidoptera</taxon>
        <taxon>Glossata</taxon>
        <taxon>Ditrysia</taxon>
        <taxon>Noctuoidea</taxon>
        <taxon>Noctuidae</taxon>
        <taxon>Noctuinae</taxon>
        <taxon>Hadenini</taxon>
        <taxon>Mythimna</taxon>
    </lineage>
</organism>
<evidence type="ECO:0000313" key="6">
    <source>
        <dbReference type="EMBL" id="KAJ8732861.1"/>
    </source>
</evidence>
<keyword evidence="7" id="KW-1185">Reference proteome</keyword>
<dbReference type="InterPro" id="IPR051217">
    <property type="entry name" value="Insect_Cuticle_Struc_Prot"/>
</dbReference>
<evidence type="ECO:0000256" key="2">
    <source>
        <dbReference type="ARBA" id="ARBA00022729"/>
    </source>
</evidence>
<evidence type="ECO:0000256" key="3">
    <source>
        <dbReference type="PROSITE-ProRule" id="PRU00497"/>
    </source>
</evidence>
<sequence>MFGKIFLSICFMGISQAVFIDQSDNHYKGYNKESPHAWQMVKVYHPPNPQPFGYKYESFAYPKYEFEYAVSDDKTGDHKHHHEARDGDRVRGEYSLVESDGSLRKVQYQADDHSGFNAVVSKTMNKHGNNAISVTDQTRFFYPVSNGIKINHYFPGKSYQYQSLQHPENNNDSRPVHEEKEVAAVEEPKMLVIDAGDKVMLVEQEQAKEVTPSSKPEVVQTVQVVPALVSVIPPSPENDKINNEMPLSNVEKAEVLLANDSSSTPEEVAVEKALEKEDQKQSVEKEDQNSQDSEVASSYYHSRFYYVGF</sequence>
<dbReference type="GO" id="GO:0042302">
    <property type="term" value="F:structural constituent of cuticle"/>
    <property type="evidence" value="ECO:0007669"/>
    <property type="project" value="UniProtKB-UniRule"/>
</dbReference>
<dbReference type="AlphaFoldDB" id="A0AAD7YZL5"/>
<accession>A0AAD7YZL5</accession>
<proteinExistence type="predicted"/>